<dbReference type="EC" id="5.4.99.25" evidence="5"/>
<dbReference type="Proteomes" id="UP000180254">
    <property type="component" value="Unassembled WGS sequence"/>
</dbReference>
<dbReference type="InterPro" id="IPR020103">
    <property type="entry name" value="PsdUridine_synth_cat_dom_sf"/>
</dbReference>
<evidence type="ECO:0000256" key="3">
    <source>
        <dbReference type="ARBA" id="ARBA00022694"/>
    </source>
</evidence>
<dbReference type="OrthoDB" id="9802309at2"/>
<dbReference type="PANTHER" id="PTHR13767:SF2">
    <property type="entry name" value="PSEUDOURIDYLATE SYNTHASE TRUB1"/>
    <property type="match status" value="1"/>
</dbReference>
<evidence type="ECO:0000256" key="2">
    <source>
        <dbReference type="ARBA" id="ARBA00005642"/>
    </source>
</evidence>
<evidence type="ECO:0000256" key="5">
    <source>
        <dbReference type="HAMAP-Rule" id="MF_01080"/>
    </source>
</evidence>
<dbReference type="GO" id="GO:1990481">
    <property type="term" value="P:mRNA pseudouridine synthesis"/>
    <property type="evidence" value="ECO:0007669"/>
    <property type="project" value="TreeGrafter"/>
</dbReference>
<dbReference type="GO" id="GO:0003723">
    <property type="term" value="F:RNA binding"/>
    <property type="evidence" value="ECO:0007669"/>
    <property type="project" value="InterPro"/>
</dbReference>
<comment type="catalytic activity">
    <reaction evidence="1 5">
        <text>uridine(55) in tRNA = pseudouridine(55) in tRNA</text>
        <dbReference type="Rhea" id="RHEA:42532"/>
        <dbReference type="Rhea" id="RHEA-COMP:10101"/>
        <dbReference type="Rhea" id="RHEA-COMP:10102"/>
        <dbReference type="ChEBI" id="CHEBI:65314"/>
        <dbReference type="ChEBI" id="CHEBI:65315"/>
        <dbReference type="EC" id="5.4.99.25"/>
    </reaction>
</comment>
<dbReference type="InterPro" id="IPR032819">
    <property type="entry name" value="TruB_C"/>
</dbReference>
<name>A0A1S1V890_9FIRM</name>
<comment type="similarity">
    <text evidence="2 5">Belongs to the pseudouridine synthase TruB family. Type 1 subfamily.</text>
</comment>
<dbReference type="GO" id="GO:0160148">
    <property type="term" value="F:tRNA pseudouridine(55) synthase activity"/>
    <property type="evidence" value="ECO:0007669"/>
    <property type="project" value="UniProtKB-EC"/>
</dbReference>
<sequence length="298" mass="33485">MADGILNILKPPGMTSHDVVSFVRRTFGMKKVGHTGTLDPGAAGVLPVCLGKATRVAEYFNDPEVTKSYRGELSLGARTDTQDSYGEVVEEREFSNFTEEDLRRVVQDFTGKIEQIPPMYSAKKQDGKKLYQLARAGIEVERKSREIEIYSLELVKNKDNREILFDVECSSGTYVRTLCEDMACELGNLGHMSFLLRTRVGAYSIEDAYTLEEIENTVSRGEASSILLSLETALSHYSVLELDGAYFEKILNGVKIRVEGEYEPSKRYKVYCKGAFIGVGHVERETGNLKMEKVLFQR</sequence>
<dbReference type="RefSeq" id="WP_071061527.1">
    <property type="nucleotide sequence ID" value="NZ_MKIE01000002.1"/>
</dbReference>
<feature type="domain" description="tRNA pseudouridylate synthase B C-terminal" evidence="7">
    <location>
        <begin position="176"/>
        <end position="234"/>
    </location>
</feature>
<comment type="caution">
    <text evidence="8">The sequence shown here is derived from an EMBL/GenBank/DDBJ whole genome shotgun (WGS) entry which is preliminary data.</text>
</comment>
<dbReference type="PANTHER" id="PTHR13767">
    <property type="entry name" value="TRNA-PSEUDOURIDINE SYNTHASE"/>
    <property type="match status" value="1"/>
</dbReference>
<keyword evidence="9" id="KW-1185">Reference proteome</keyword>
<evidence type="ECO:0000313" key="8">
    <source>
        <dbReference type="EMBL" id="OHW62806.1"/>
    </source>
</evidence>
<evidence type="ECO:0000259" key="7">
    <source>
        <dbReference type="Pfam" id="PF16198"/>
    </source>
</evidence>
<dbReference type="EMBL" id="MKIE01000002">
    <property type="protein sequence ID" value="OHW62806.1"/>
    <property type="molecule type" value="Genomic_DNA"/>
</dbReference>
<dbReference type="CDD" id="cd02573">
    <property type="entry name" value="PseudoU_synth_EcTruB"/>
    <property type="match status" value="1"/>
</dbReference>
<dbReference type="InterPro" id="IPR014780">
    <property type="entry name" value="tRNA_psdUridine_synth_TruB"/>
</dbReference>
<dbReference type="AlphaFoldDB" id="A0A1S1V890"/>
<comment type="function">
    <text evidence="5">Responsible for synthesis of pseudouridine from uracil-55 in the psi GC loop of transfer RNAs.</text>
</comment>
<evidence type="ECO:0000256" key="1">
    <source>
        <dbReference type="ARBA" id="ARBA00000385"/>
    </source>
</evidence>
<accession>A0A1S1V890</accession>
<evidence type="ECO:0000313" key="9">
    <source>
        <dbReference type="Proteomes" id="UP000180254"/>
    </source>
</evidence>
<proteinExistence type="inferred from homology"/>
<dbReference type="Gene3D" id="3.30.2350.10">
    <property type="entry name" value="Pseudouridine synthase"/>
    <property type="match status" value="1"/>
</dbReference>
<dbReference type="FunFam" id="3.30.2350.10:FF:000011">
    <property type="entry name" value="tRNA pseudouridine synthase B"/>
    <property type="match status" value="1"/>
</dbReference>
<dbReference type="GO" id="GO:0031119">
    <property type="term" value="P:tRNA pseudouridine synthesis"/>
    <property type="evidence" value="ECO:0007669"/>
    <property type="project" value="UniProtKB-UniRule"/>
</dbReference>
<dbReference type="Pfam" id="PF16198">
    <property type="entry name" value="TruB_C_2"/>
    <property type="match status" value="1"/>
</dbReference>
<dbReference type="NCBIfam" id="TIGR00431">
    <property type="entry name" value="TruB"/>
    <property type="match status" value="1"/>
</dbReference>
<reference evidence="8 9" key="1">
    <citation type="submission" date="2016-09" db="EMBL/GenBank/DDBJ databases">
        <title>Genome sequence of Eubacterium angustum.</title>
        <authorList>
            <person name="Poehlein A."/>
            <person name="Daniel R."/>
        </authorList>
    </citation>
    <scope>NUCLEOTIDE SEQUENCE [LARGE SCALE GENOMIC DNA]</scope>
    <source>
        <strain evidence="8 9">DSM 1989</strain>
    </source>
</reference>
<evidence type="ECO:0000256" key="4">
    <source>
        <dbReference type="ARBA" id="ARBA00023235"/>
    </source>
</evidence>
<dbReference type="HAMAP" id="MF_01080">
    <property type="entry name" value="TruB_bact"/>
    <property type="match status" value="1"/>
</dbReference>
<dbReference type="SUPFAM" id="SSF55120">
    <property type="entry name" value="Pseudouridine synthase"/>
    <property type="match status" value="1"/>
</dbReference>
<keyword evidence="4 5" id="KW-0413">Isomerase</keyword>
<feature type="domain" description="Pseudouridine synthase II N-terminal" evidence="6">
    <location>
        <begin position="24"/>
        <end position="175"/>
    </location>
</feature>
<keyword evidence="3 5" id="KW-0819">tRNA processing</keyword>
<dbReference type="InterPro" id="IPR002501">
    <property type="entry name" value="PsdUridine_synth_N"/>
</dbReference>
<gene>
    <name evidence="5 8" type="primary">truB</name>
    <name evidence="8" type="ORF">EUAN_05900</name>
</gene>
<organism evidence="8 9">
    <name type="scientific">Andreesenia angusta</name>
    <dbReference type="NCBI Taxonomy" id="39480"/>
    <lineage>
        <taxon>Bacteria</taxon>
        <taxon>Bacillati</taxon>
        <taxon>Bacillota</taxon>
        <taxon>Tissierellia</taxon>
        <taxon>Tissierellales</taxon>
        <taxon>Gottschalkiaceae</taxon>
        <taxon>Andreesenia</taxon>
    </lineage>
</organism>
<dbReference type="STRING" id="39480.EUAN_05900"/>
<protein>
    <recommendedName>
        <fullName evidence="5">tRNA pseudouridine synthase B</fullName>
        <ecNumber evidence="5">5.4.99.25</ecNumber>
    </recommendedName>
    <alternativeName>
        <fullName evidence="5">tRNA pseudouridine(55) synthase</fullName>
        <shortName evidence="5">Psi55 synthase</shortName>
    </alternativeName>
    <alternativeName>
        <fullName evidence="5">tRNA pseudouridylate synthase</fullName>
    </alternativeName>
    <alternativeName>
        <fullName evidence="5">tRNA-uridine isomerase</fullName>
    </alternativeName>
</protein>
<dbReference type="Pfam" id="PF01509">
    <property type="entry name" value="TruB_N"/>
    <property type="match status" value="1"/>
</dbReference>
<feature type="active site" description="Nucleophile" evidence="5">
    <location>
        <position position="39"/>
    </location>
</feature>
<evidence type="ECO:0000259" key="6">
    <source>
        <dbReference type="Pfam" id="PF01509"/>
    </source>
</evidence>